<dbReference type="CDD" id="cd06261">
    <property type="entry name" value="TM_PBP2"/>
    <property type="match status" value="1"/>
</dbReference>
<reference evidence="10 11" key="1">
    <citation type="journal article" date="2017" name="Front. Microbiol.">
        <title>Phaeobacter piscinae sp. nov., a species of the Roseobacter group and potential aquaculture probiont.</title>
        <authorList>
            <person name="Sonnenschein E.C."/>
            <person name="Phippen C.B.W."/>
            <person name="Nielsen K.F."/>
            <person name="Mateiu R.V."/>
            <person name="Melchiorsen J."/>
            <person name="Gram L."/>
            <person name="Overmann J."/>
            <person name="Freese H.M."/>
        </authorList>
    </citation>
    <scope>NUCLEOTIDE SEQUENCE [LARGE SCALE GENOMIC DNA]</scope>
    <source>
        <strain evidence="10 11">P88</strain>
    </source>
</reference>
<evidence type="ECO:0000256" key="7">
    <source>
        <dbReference type="ARBA" id="ARBA00023136"/>
    </source>
</evidence>
<dbReference type="AlphaFoldDB" id="A0A2I7K9X4"/>
<evidence type="ECO:0000256" key="1">
    <source>
        <dbReference type="ARBA" id="ARBA00004429"/>
    </source>
</evidence>
<feature type="transmembrane region" description="Helical" evidence="8">
    <location>
        <begin position="12"/>
        <end position="36"/>
    </location>
</feature>
<feature type="transmembrane region" description="Helical" evidence="8">
    <location>
        <begin position="102"/>
        <end position="125"/>
    </location>
</feature>
<dbReference type="Gene3D" id="1.10.3720.10">
    <property type="entry name" value="MetI-like"/>
    <property type="match status" value="1"/>
</dbReference>
<keyword evidence="7 8" id="KW-0472">Membrane</keyword>
<name>A0A2I7K9X4_9RHOB</name>
<keyword evidence="3" id="KW-1003">Cell membrane</keyword>
<keyword evidence="5 8" id="KW-0812">Transmembrane</keyword>
<proteinExistence type="inferred from homology"/>
<evidence type="ECO:0000256" key="5">
    <source>
        <dbReference type="ARBA" id="ARBA00022692"/>
    </source>
</evidence>
<feature type="transmembrane region" description="Helical" evidence="8">
    <location>
        <begin position="137"/>
        <end position="158"/>
    </location>
</feature>
<organism evidence="10 11">
    <name type="scientific">Phaeobacter inhibens</name>
    <dbReference type="NCBI Taxonomy" id="221822"/>
    <lineage>
        <taxon>Bacteria</taxon>
        <taxon>Pseudomonadati</taxon>
        <taxon>Pseudomonadota</taxon>
        <taxon>Alphaproteobacteria</taxon>
        <taxon>Rhodobacterales</taxon>
        <taxon>Roseobacteraceae</taxon>
        <taxon>Phaeobacter</taxon>
    </lineage>
</organism>
<protein>
    <submittedName>
        <fullName evidence="10">Putative spermidine/putrescine transport system permease protein PotC</fullName>
    </submittedName>
</protein>
<dbReference type="InterPro" id="IPR035906">
    <property type="entry name" value="MetI-like_sf"/>
</dbReference>
<dbReference type="Proteomes" id="UP000236447">
    <property type="component" value="Chromosome"/>
</dbReference>
<evidence type="ECO:0000256" key="3">
    <source>
        <dbReference type="ARBA" id="ARBA00022475"/>
    </source>
</evidence>
<feature type="transmembrane region" description="Helical" evidence="8">
    <location>
        <begin position="179"/>
        <end position="204"/>
    </location>
</feature>
<gene>
    <name evidence="10" type="primary">potC1</name>
    <name evidence="10" type="ORF">PhaeoP88_02046</name>
</gene>
<comment type="similarity">
    <text evidence="8">Belongs to the binding-protein-dependent transport system permease family.</text>
</comment>
<reference evidence="10 11" key="2">
    <citation type="journal article" date="2017" name="Genome Biol. Evol.">
        <title>Trajectories and Drivers of Genome Evolution in Surface-Associated Marine Phaeobacter.</title>
        <authorList>
            <person name="Freese H.M."/>
            <person name="Sikorski J."/>
            <person name="Bunk B."/>
            <person name="Scheuner C."/>
            <person name="Meier-Kolthoff J.P."/>
            <person name="Sproer C."/>
            <person name="Gram L."/>
            <person name="Overmann J."/>
        </authorList>
    </citation>
    <scope>NUCLEOTIDE SEQUENCE [LARGE SCALE GENOMIC DNA]</scope>
    <source>
        <strain evidence="10 11">P88</strain>
    </source>
</reference>
<evidence type="ECO:0000256" key="8">
    <source>
        <dbReference type="RuleBase" id="RU363032"/>
    </source>
</evidence>
<keyword evidence="6 8" id="KW-1133">Transmembrane helix</keyword>
<sequence length="267" mass="29216">MMRKPRNLQGWLLKLAAILTGLFLLMPLLAVIPVSFTPKRFLSLPKGDWSLRHYRALLTDEAWLASISDSVLVAMASSVIATVLATTFALGPWFRQPRYGGALVGLALLPMAVPPVVSAVIIYFLQARIGLIDTYAGLILTHVIMVTPFAVIVMLTATSRLDKSLELASRNLGASRLQTTFWVVLPNLKFGLFSAWFLSLVLSWEEIAVALFVSGIDVITLPKRIWDGLRLNVDPIIAAVSVILIVLTTIAIVAKALCEHRKDKSGS</sequence>
<dbReference type="EMBL" id="CP010725">
    <property type="protein sequence ID" value="AUQ99414.1"/>
    <property type="molecule type" value="Genomic_DNA"/>
</dbReference>
<dbReference type="PROSITE" id="PS50928">
    <property type="entry name" value="ABC_TM1"/>
    <property type="match status" value="1"/>
</dbReference>
<accession>A0A2I7K9X4</accession>
<keyword evidence="4" id="KW-0997">Cell inner membrane</keyword>
<evidence type="ECO:0000256" key="6">
    <source>
        <dbReference type="ARBA" id="ARBA00022989"/>
    </source>
</evidence>
<evidence type="ECO:0000313" key="11">
    <source>
        <dbReference type="Proteomes" id="UP000236447"/>
    </source>
</evidence>
<dbReference type="RefSeq" id="WP_102883648.1">
    <property type="nucleotide sequence ID" value="NZ_CP010725.1"/>
</dbReference>
<dbReference type="Pfam" id="PF00528">
    <property type="entry name" value="BPD_transp_1"/>
    <property type="match status" value="1"/>
</dbReference>
<dbReference type="GO" id="GO:0005886">
    <property type="term" value="C:plasma membrane"/>
    <property type="evidence" value="ECO:0007669"/>
    <property type="project" value="UniProtKB-SubCell"/>
</dbReference>
<keyword evidence="2 8" id="KW-0813">Transport</keyword>
<feature type="domain" description="ABC transmembrane type-1" evidence="9">
    <location>
        <begin position="67"/>
        <end position="255"/>
    </location>
</feature>
<dbReference type="GO" id="GO:0055085">
    <property type="term" value="P:transmembrane transport"/>
    <property type="evidence" value="ECO:0007669"/>
    <property type="project" value="InterPro"/>
</dbReference>
<dbReference type="PANTHER" id="PTHR43357">
    <property type="entry name" value="INNER MEMBRANE ABC TRANSPORTER PERMEASE PROTEIN YDCV"/>
    <property type="match status" value="1"/>
</dbReference>
<evidence type="ECO:0000313" key="10">
    <source>
        <dbReference type="EMBL" id="AUQ99414.1"/>
    </source>
</evidence>
<dbReference type="PANTHER" id="PTHR43357:SF4">
    <property type="entry name" value="INNER MEMBRANE ABC TRANSPORTER PERMEASE PROTEIN YDCV"/>
    <property type="match status" value="1"/>
</dbReference>
<evidence type="ECO:0000259" key="9">
    <source>
        <dbReference type="PROSITE" id="PS50928"/>
    </source>
</evidence>
<evidence type="ECO:0000256" key="2">
    <source>
        <dbReference type="ARBA" id="ARBA00022448"/>
    </source>
</evidence>
<evidence type="ECO:0000256" key="4">
    <source>
        <dbReference type="ARBA" id="ARBA00022519"/>
    </source>
</evidence>
<feature type="transmembrane region" description="Helical" evidence="8">
    <location>
        <begin position="71"/>
        <end position="90"/>
    </location>
</feature>
<dbReference type="SUPFAM" id="SSF161098">
    <property type="entry name" value="MetI-like"/>
    <property type="match status" value="1"/>
</dbReference>
<feature type="transmembrane region" description="Helical" evidence="8">
    <location>
        <begin position="236"/>
        <end position="258"/>
    </location>
</feature>
<comment type="subcellular location">
    <subcellularLocation>
        <location evidence="1">Cell inner membrane</location>
        <topology evidence="1">Multi-pass membrane protein</topology>
    </subcellularLocation>
    <subcellularLocation>
        <location evidence="8">Cell membrane</location>
        <topology evidence="8">Multi-pass membrane protein</topology>
    </subcellularLocation>
</comment>
<dbReference type="InterPro" id="IPR000515">
    <property type="entry name" value="MetI-like"/>
</dbReference>